<reference evidence="9 10" key="1">
    <citation type="journal article" date="2016" name="Nat. Commun.">
        <title>Thousands of microbial genomes shed light on interconnected biogeochemical processes in an aquifer system.</title>
        <authorList>
            <person name="Anantharaman K."/>
            <person name="Brown C.T."/>
            <person name="Hug L.A."/>
            <person name="Sharon I."/>
            <person name="Castelle C.J."/>
            <person name="Probst A.J."/>
            <person name="Thomas B.C."/>
            <person name="Singh A."/>
            <person name="Wilkins M.J."/>
            <person name="Karaoz U."/>
            <person name="Brodie E.L."/>
            <person name="Williams K.H."/>
            <person name="Hubbard S.S."/>
            <person name="Banfield J.F."/>
        </authorList>
    </citation>
    <scope>NUCLEOTIDE SEQUENCE [LARGE SCALE GENOMIC DNA]</scope>
</reference>
<evidence type="ECO:0000313" key="9">
    <source>
        <dbReference type="EMBL" id="OHB08839.1"/>
    </source>
</evidence>
<dbReference type="InterPro" id="IPR003148">
    <property type="entry name" value="RCK_N"/>
</dbReference>
<comment type="caution">
    <text evidence="9">The sequence shown here is derived from an EMBL/GenBank/DDBJ whole genome shotgun (WGS) entry which is preliminary data.</text>
</comment>
<evidence type="ECO:0000256" key="2">
    <source>
        <dbReference type="ARBA" id="ARBA00005551"/>
    </source>
</evidence>
<dbReference type="GO" id="GO:0006813">
    <property type="term" value="P:potassium ion transport"/>
    <property type="evidence" value="ECO:0007669"/>
    <property type="project" value="InterPro"/>
</dbReference>
<feature type="transmembrane region" description="Helical" evidence="7">
    <location>
        <begin position="333"/>
        <end position="353"/>
    </location>
</feature>
<feature type="transmembrane region" description="Helical" evidence="7">
    <location>
        <begin position="6"/>
        <end position="24"/>
    </location>
</feature>
<sequence length="565" mass="62640">MILFVEISIIVAVAAIISLLMKFFKQPLIVGYIATGVIVGPYVFNILQAHNEIELFSKIGIAILLFLIGLTLNPDVMREVGKTSLITGIGQVLFTSIIGYFLVRTLGFEILSSLYIAVALTFSSTIIILKLLSDKGDIKTLYGKISIGFLLVQDIIASILLLVITIASVAFLSIERTLSNVVTLETLVLLTKGVLVTVILYLVSRYILPHISKFVASSQEILSIFSLAWGLGMASFFYTIGFSLEIGALIAGVTLAASPFAYEIASRLKPLRDFFIMLFFIMLGSQLVLGQFMMLIVPALALSLFVLIGNPLIMLLLMNLMGYRTRTAFMSGLTVAQISEFSLILITLGYSFGHVSQEAVSLVTLVGIITITGSTYLILYAEQIYSFLKPVLRFLTFRKSHIKEKVLIENVEIIIFGYDRVGSRFVETAKKITDNYLVIDYNPLSIERLEKLGIPHCYGDAEDVDFLDEINISKAKLVVSTIPDSKTNLLLVSHYRAHNQTGIIITISHDIYQTKELYELGASYVVMPHHLGASHAASLMDKHRFSEEAFKQEKDNHLKSLAIEM</sequence>
<comment type="subcellular location">
    <subcellularLocation>
        <location evidence="1">Membrane</location>
        <topology evidence="1">Multi-pass membrane protein</topology>
    </subcellularLocation>
</comment>
<keyword evidence="5 7" id="KW-1133">Transmembrane helix</keyword>
<evidence type="ECO:0000256" key="5">
    <source>
        <dbReference type="ARBA" id="ARBA00022989"/>
    </source>
</evidence>
<protein>
    <recommendedName>
        <fullName evidence="8">RCK N-terminal domain-containing protein</fullName>
    </recommendedName>
</protein>
<feature type="transmembrane region" description="Helical" evidence="7">
    <location>
        <begin position="274"/>
        <end position="294"/>
    </location>
</feature>
<keyword evidence="6 7" id="KW-0472">Membrane</keyword>
<dbReference type="PANTHER" id="PTHR42751">
    <property type="entry name" value="SODIUM/HYDROGEN EXCHANGER FAMILY/TRKA DOMAIN PROTEIN"/>
    <property type="match status" value="1"/>
</dbReference>
<keyword evidence="4 7" id="KW-0812">Transmembrane</keyword>
<dbReference type="GO" id="GO:0016020">
    <property type="term" value="C:membrane"/>
    <property type="evidence" value="ECO:0007669"/>
    <property type="project" value="UniProtKB-SubCell"/>
</dbReference>
<feature type="transmembrane region" description="Helical" evidence="7">
    <location>
        <begin position="145"/>
        <end position="174"/>
    </location>
</feature>
<organism evidence="9 10">
    <name type="scientific">Candidatus Zambryskibacteria bacterium RIFCSPLOWO2_02_FULL_39_14</name>
    <dbReference type="NCBI Taxonomy" id="1802769"/>
    <lineage>
        <taxon>Bacteria</taxon>
        <taxon>Candidatus Zambryskiibacteriota</taxon>
    </lineage>
</organism>
<feature type="transmembrane region" description="Helical" evidence="7">
    <location>
        <begin position="55"/>
        <end position="72"/>
    </location>
</feature>
<dbReference type="InterPro" id="IPR006153">
    <property type="entry name" value="Cation/H_exchanger_TM"/>
</dbReference>
<evidence type="ECO:0000256" key="4">
    <source>
        <dbReference type="ARBA" id="ARBA00022692"/>
    </source>
</evidence>
<feature type="transmembrane region" description="Helical" evidence="7">
    <location>
        <begin position="246"/>
        <end position="262"/>
    </location>
</feature>
<feature type="transmembrane region" description="Helical" evidence="7">
    <location>
        <begin position="29"/>
        <end position="49"/>
    </location>
</feature>
<gene>
    <name evidence="9" type="ORF">A3I86_02315</name>
</gene>
<dbReference type="Pfam" id="PF02254">
    <property type="entry name" value="TrkA_N"/>
    <property type="match status" value="1"/>
</dbReference>
<dbReference type="Proteomes" id="UP000177096">
    <property type="component" value="Unassembled WGS sequence"/>
</dbReference>
<evidence type="ECO:0000256" key="3">
    <source>
        <dbReference type="ARBA" id="ARBA00022448"/>
    </source>
</evidence>
<dbReference type="PROSITE" id="PS51201">
    <property type="entry name" value="RCK_N"/>
    <property type="match status" value="1"/>
</dbReference>
<dbReference type="Gene3D" id="1.20.1530.20">
    <property type="match status" value="1"/>
</dbReference>
<dbReference type="Pfam" id="PF00999">
    <property type="entry name" value="Na_H_Exchanger"/>
    <property type="match status" value="1"/>
</dbReference>
<feature type="transmembrane region" description="Helical" evidence="7">
    <location>
        <begin position="114"/>
        <end position="133"/>
    </location>
</feature>
<feature type="transmembrane region" description="Helical" evidence="7">
    <location>
        <begin position="84"/>
        <end position="102"/>
    </location>
</feature>
<feature type="transmembrane region" description="Helical" evidence="7">
    <location>
        <begin position="300"/>
        <end position="321"/>
    </location>
</feature>
<evidence type="ECO:0000313" key="10">
    <source>
        <dbReference type="Proteomes" id="UP000177096"/>
    </source>
</evidence>
<feature type="transmembrane region" description="Helical" evidence="7">
    <location>
        <begin position="186"/>
        <end position="208"/>
    </location>
</feature>
<dbReference type="GO" id="GO:1902600">
    <property type="term" value="P:proton transmembrane transport"/>
    <property type="evidence" value="ECO:0007669"/>
    <property type="project" value="InterPro"/>
</dbReference>
<dbReference type="AlphaFoldDB" id="A0A1G2UHC7"/>
<dbReference type="PANTHER" id="PTHR42751:SF3">
    <property type="entry name" value="SODIUM_GLUTAMATE SYMPORTER"/>
    <property type="match status" value="1"/>
</dbReference>
<dbReference type="GO" id="GO:0015297">
    <property type="term" value="F:antiporter activity"/>
    <property type="evidence" value="ECO:0007669"/>
    <property type="project" value="InterPro"/>
</dbReference>
<name>A0A1G2UHC7_9BACT</name>
<dbReference type="EMBL" id="MHWM01000018">
    <property type="protein sequence ID" value="OHB08839.1"/>
    <property type="molecule type" value="Genomic_DNA"/>
</dbReference>
<proteinExistence type="inferred from homology"/>
<feature type="domain" description="RCK N-terminal" evidence="8">
    <location>
        <begin position="410"/>
        <end position="527"/>
    </location>
</feature>
<feature type="transmembrane region" description="Helical" evidence="7">
    <location>
        <begin position="359"/>
        <end position="379"/>
    </location>
</feature>
<accession>A0A1G2UHC7</accession>
<evidence type="ECO:0000256" key="7">
    <source>
        <dbReference type="SAM" id="Phobius"/>
    </source>
</evidence>
<keyword evidence="3" id="KW-0813">Transport</keyword>
<dbReference type="InterPro" id="IPR036291">
    <property type="entry name" value="NAD(P)-bd_dom_sf"/>
</dbReference>
<dbReference type="Gene3D" id="3.40.50.720">
    <property type="entry name" value="NAD(P)-binding Rossmann-like Domain"/>
    <property type="match status" value="1"/>
</dbReference>
<comment type="similarity">
    <text evidence="2">Belongs to the monovalent cation:proton antiporter 2 (CPA2) transporter (TC 2.A.37) family.</text>
</comment>
<evidence type="ECO:0000256" key="6">
    <source>
        <dbReference type="ARBA" id="ARBA00023136"/>
    </source>
</evidence>
<evidence type="ECO:0000256" key="1">
    <source>
        <dbReference type="ARBA" id="ARBA00004141"/>
    </source>
</evidence>
<evidence type="ECO:0000259" key="8">
    <source>
        <dbReference type="PROSITE" id="PS51201"/>
    </source>
</evidence>
<dbReference type="InterPro" id="IPR038770">
    <property type="entry name" value="Na+/solute_symporter_sf"/>
</dbReference>
<dbReference type="SUPFAM" id="SSF51735">
    <property type="entry name" value="NAD(P)-binding Rossmann-fold domains"/>
    <property type="match status" value="1"/>
</dbReference>